<accession>A0A4U8WC18</accession>
<comment type="cofactor">
    <cofactor evidence="1">
        <name>Zn(2+)</name>
        <dbReference type="ChEBI" id="CHEBI:29105"/>
    </cofactor>
</comment>
<evidence type="ECO:0000259" key="8">
    <source>
        <dbReference type="Pfam" id="PF01261"/>
    </source>
</evidence>
<dbReference type="PROSITE" id="PS00730">
    <property type="entry name" value="AP_NUCLEASE_F2_2"/>
    <property type="match status" value="1"/>
</dbReference>
<dbReference type="Pfam" id="PF01261">
    <property type="entry name" value="AP_endonuc_2"/>
    <property type="match status" value="1"/>
</dbReference>
<keyword evidence="4" id="KW-0227">DNA damage</keyword>
<proteinExistence type="inferred from homology"/>
<dbReference type="GO" id="GO:0003677">
    <property type="term" value="F:DNA binding"/>
    <property type="evidence" value="ECO:0007669"/>
    <property type="project" value="InterPro"/>
</dbReference>
<keyword evidence="6" id="KW-0862">Zinc</keyword>
<keyword evidence="3" id="KW-0479">Metal-binding</keyword>
<comment type="similarity">
    <text evidence="2">Belongs to the AP endonuclease 2 family.</text>
</comment>
<dbReference type="PANTHER" id="PTHR21445">
    <property type="entry name" value="ENDONUCLEASE IV ENDODEOXYRIBONUCLEASE IV"/>
    <property type="match status" value="1"/>
</dbReference>
<name>A0A4U8WC18_9NOCA</name>
<dbReference type="NCBIfam" id="NF002198">
    <property type="entry name" value="PRK01060.1-3"/>
    <property type="match status" value="1"/>
</dbReference>
<dbReference type="InterPro" id="IPR001719">
    <property type="entry name" value="AP_endonuc_2"/>
</dbReference>
<dbReference type="Proteomes" id="UP000290439">
    <property type="component" value="Chromosome"/>
</dbReference>
<evidence type="ECO:0000256" key="3">
    <source>
        <dbReference type="ARBA" id="ARBA00022723"/>
    </source>
</evidence>
<dbReference type="GO" id="GO:0003906">
    <property type="term" value="F:DNA-(apurinic or apyrimidinic site) endonuclease activity"/>
    <property type="evidence" value="ECO:0007669"/>
    <property type="project" value="TreeGrafter"/>
</dbReference>
<dbReference type="SUPFAM" id="SSF51658">
    <property type="entry name" value="Xylose isomerase-like"/>
    <property type="match status" value="1"/>
</dbReference>
<sequence length="279" mass="30156">MYLLDPPGRNTGEGVGGGRYGDCMRIGAHVRLDSDPIGWGEKLGADLIQLFVVDPQSWDKPQPHPRAEQILASPIDVVVHSSYQINVASLNNRLRMPSRNAVAQQAKAAADIGAFGLVVHGGHVRSDEEIEAGIVNWRKLFERQQDKGGFAVPILIENTAGGNHAMARHFDSIARLWDAVGEFGAGFCLDTCHAWAGGEDLVGVVERIRAITGRIDLVHLNSSRDEFNSGADRHANFADGTIDPQLLAEVCRTADAPVILETPAEGVADDMAYLREHVG</sequence>
<keyword evidence="7" id="KW-0234">DNA repair</keyword>
<dbReference type="InterPro" id="IPR036237">
    <property type="entry name" value="Xyl_isomerase-like_sf"/>
</dbReference>
<organism evidence="9 10">
    <name type="scientific">Nocardia cyriacigeorgica</name>
    <dbReference type="NCBI Taxonomy" id="135487"/>
    <lineage>
        <taxon>Bacteria</taxon>
        <taxon>Bacillati</taxon>
        <taxon>Actinomycetota</taxon>
        <taxon>Actinomycetes</taxon>
        <taxon>Mycobacteriales</taxon>
        <taxon>Nocardiaceae</taxon>
        <taxon>Nocardia</taxon>
    </lineage>
</organism>
<dbReference type="EMBL" id="LR215973">
    <property type="protein sequence ID" value="VFA99338.1"/>
    <property type="molecule type" value="Genomic_DNA"/>
</dbReference>
<evidence type="ECO:0000313" key="9">
    <source>
        <dbReference type="EMBL" id="VFA99338.1"/>
    </source>
</evidence>
<protein>
    <submittedName>
        <fullName evidence="9">Probable endonuclease 4</fullName>
        <ecNumber evidence="9">3.1.21.2</ecNumber>
    </submittedName>
</protein>
<evidence type="ECO:0000256" key="7">
    <source>
        <dbReference type="ARBA" id="ARBA00023204"/>
    </source>
</evidence>
<dbReference type="PROSITE" id="PS51432">
    <property type="entry name" value="AP_NUCLEASE_F2_4"/>
    <property type="match status" value="1"/>
</dbReference>
<feature type="domain" description="Xylose isomerase-like TIM barrel" evidence="8">
    <location>
        <begin position="41"/>
        <end position="276"/>
    </location>
</feature>
<reference evidence="9 10" key="1">
    <citation type="submission" date="2019-02" db="EMBL/GenBank/DDBJ databases">
        <authorList>
            <consortium name="Pathogen Informatics"/>
        </authorList>
    </citation>
    <scope>NUCLEOTIDE SEQUENCE [LARGE SCALE GENOMIC DNA]</scope>
    <source>
        <strain evidence="9 10">3012STDY6756504</strain>
    </source>
</reference>
<evidence type="ECO:0000256" key="4">
    <source>
        <dbReference type="ARBA" id="ARBA00022763"/>
    </source>
</evidence>
<gene>
    <name evidence="9" type="primary">nfo</name>
    <name evidence="9" type="ORF">NCTC10797_03121</name>
</gene>
<dbReference type="GO" id="GO:0008270">
    <property type="term" value="F:zinc ion binding"/>
    <property type="evidence" value="ECO:0007669"/>
    <property type="project" value="InterPro"/>
</dbReference>
<evidence type="ECO:0000256" key="2">
    <source>
        <dbReference type="ARBA" id="ARBA00005340"/>
    </source>
</evidence>
<dbReference type="PANTHER" id="PTHR21445:SF0">
    <property type="entry name" value="APURINIC-APYRIMIDINIC ENDONUCLEASE"/>
    <property type="match status" value="1"/>
</dbReference>
<dbReference type="InterPro" id="IPR018246">
    <property type="entry name" value="AP_endonuc_F2_Zn_BS"/>
</dbReference>
<dbReference type="GO" id="GO:0008833">
    <property type="term" value="F:deoxyribonuclease IV (phage-T4-induced) activity"/>
    <property type="evidence" value="ECO:0007669"/>
    <property type="project" value="UniProtKB-EC"/>
</dbReference>
<dbReference type="GO" id="GO:0008081">
    <property type="term" value="F:phosphoric diester hydrolase activity"/>
    <property type="evidence" value="ECO:0007669"/>
    <property type="project" value="TreeGrafter"/>
</dbReference>
<keyword evidence="5 9" id="KW-0378">Hydrolase</keyword>
<dbReference type="AlphaFoldDB" id="A0A4U8WC18"/>
<dbReference type="InterPro" id="IPR013022">
    <property type="entry name" value="Xyl_isomerase-like_TIM-brl"/>
</dbReference>
<dbReference type="SMART" id="SM00518">
    <property type="entry name" value="AP2Ec"/>
    <property type="match status" value="1"/>
</dbReference>
<evidence type="ECO:0000256" key="6">
    <source>
        <dbReference type="ARBA" id="ARBA00022833"/>
    </source>
</evidence>
<dbReference type="GO" id="GO:0006284">
    <property type="term" value="P:base-excision repair"/>
    <property type="evidence" value="ECO:0007669"/>
    <property type="project" value="TreeGrafter"/>
</dbReference>
<keyword evidence="9" id="KW-0540">Nuclease</keyword>
<dbReference type="Gene3D" id="3.20.20.150">
    <property type="entry name" value="Divalent-metal-dependent TIM barrel enzymes"/>
    <property type="match status" value="1"/>
</dbReference>
<evidence type="ECO:0000256" key="1">
    <source>
        <dbReference type="ARBA" id="ARBA00001947"/>
    </source>
</evidence>
<evidence type="ECO:0000256" key="5">
    <source>
        <dbReference type="ARBA" id="ARBA00022801"/>
    </source>
</evidence>
<dbReference type="EC" id="3.1.21.2" evidence="9"/>
<evidence type="ECO:0000313" key="10">
    <source>
        <dbReference type="Proteomes" id="UP000290439"/>
    </source>
</evidence>
<keyword evidence="9" id="KW-0255">Endonuclease</keyword>